<organism evidence="1 2">
    <name type="scientific">Ataeniobius toweri</name>
    <dbReference type="NCBI Taxonomy" id="208326"/>
    <lineage>
        <taxon>Eukaryota</taxon>
        <taxon>Metazoa</taxon>
        <taxon>Chordata</taxon>
        <taxon>Craniata</taxon>
        <taxon>Vertebrata</taxon>
        <taxon>Euteleostomi</taxon>
        <taxon>Actinopterygii</taxon>
        <taxon>Neopterygii</taxon>
        <taxon>Teleostei</taxon>
        <taxon>Neoteleostei</taxon>
        <taxon>Acanthomorphata</taxon>
        <taxon>Ovalentaria</taxon>
        <taxon>Atherinomorphae</taxon>
        <taxon>Cyprinodontiformes</taxon>
        <taxon>Goodeidae</taxon>
        <taxon>Ataeniobius</taxon>
    </lineage>
</organism>
<protein>
    <submittedName>
        <fullName evidence="1">Uncharacterized protein</fullName>
    </submittedName>
</protein>
<dbReference type="EMBL" id="JAHUTI010040161">
    <property type="protein sequence ID" value="MED6245054.1"/>
    <property type="molecule type" value="Genomic_DNA"/>
</dbReference>
<keyword evidence="2" id="KW-1185">Reference proteome</keyword>
<name>A0ABU7B5H0_9TELE</name>
<proteinExistence type="predicted"/>
<gene>
    <name evidence="1" type="ORF">ATANTOWER_030533</name>
</gene>
<dbReference type="Proteomes" id="UP001345963">
    <property type="component" value="Unassembled WGS sequence"/>
</dbReference>
<accession>A0ABU7B5H0</accession>
<feature type="non-terminal residue" evidence="1">
    <location>
        <position position="1"/>
    </location>
</feature>
<reference evidence="1 2" key="1">
    <citation type="submission" date="2021-07" db="EMBL/GenBank/DDBJ databases">
        <authorList>
            <person name="Palmer J.M."/>
        </authorList>
    </citation>
    <scope>NUCLEOTIDE SEQUENCE [LARGE SCALE GENOMIC DNA]</scope>
    <source>
        <strain evidence="1 2">AT_MEX2019</strain>
        <tissue evidence="1">Muscle</tissue>
    </source>
</reference>
<comment type="caution">
    <text evidence="1">The sequence shown here is derived from an EMBL/GenBank/DDBJ whole genome shotgun (WGS) entry which is preliminary data.</text>
</comment>
<evidence type="ECO:0000313" key="1">
    <source>
        <dbReference type="EMBL" id="MED6245054.1"/>
    </source>
</evidence>
<sequence length="113" mass="12679">STDEQIIVSINLSVPETSVSHIKDASKMSQIQCGLLVNMKYDWRAVHVTFCHITITNSMCFIQISFDRPTQSSNSSICKVKEKSSTFFANKNLKVFVFSPSDSKLCRTAFSCN</sequence>
<evidence type="ECO:0000313" key="2">
    <source>
        <dbReference type="Proteomes" id="UP001345963"/>
    </source>
</evidence>